<dbReference type="Proteomes" id="UP000887565">
    <property type="component" value="Unplaced"/>
</dbReference>
<accession>A0A915L2J3</accession>
<organism evidence="1 2">
    <name type="scientific">Romanomermis culicivorax</name>
    <name type="common">Nematode worm</name>
    <dbReference type="NCBI Taxonomy" id="13658"/>
    <lineage>
        <taxon>Eukaryota</taxon>
        <taxon>Metazoa</taxon>
        <taxon>Ecdysozoa</taxon>
        <taxon>Nematoda</taxon>
        <taxon>Enoplea</taxon>
        <taxon>Dorylaimia</taxon>
        <taxon>Mermithida</taxon>
        <taxon>Mermithoidea</taxon>
        <taxon>Mermithidae</taxon>
        <taxon>Romanomermis</taxon>
    </lineage>
</organism>
<evidence type="ECO:0000313" key="2">
    <source>
        <dbReference type="WBParaSite" id="nRc.2.0.1.t44941-RA"/>
    </source>
</evidence>
<sequence>MSPNGPKLRILGLNLQRPFIKALNCLEPLIVQENSFSDEATKKQIPKMKVSKDKSKEPTQILICPISWYNDHFSSRVPY</sequence>
<protein>
    <submittedName>
        <fullName evidence="2">Uncharacterized protein</fullName>
    </submittedName>
</protein>
<name>A0A915L2J3_ROMCU</name>
<proteinExistence type="predicted"/>
<evidence type="ECO:0000313" key="1">
    <source>
        <dbReference type="Proteomes" id="UP000887565"/>
    </source>
</evidence>
<dbReference type="WBParaSite" id="nRc.2.0.1.t44941-RA">
    <property type="protein sequence ID" value="nRc.2.0.1.t44941-RA"/>
    <property type="gene ID" value="nRc.2.0.1.g44941"/>
</dbReference>
<reference evidence="2" key="1">
    <citation type="submission" date="2022-11" db="UniProtKB">
        <authorList>
            <consortium name="WormBaseParasite"/>
        </authorList>
    </citation>
    <scope>IDENTIFICATION</scope>
</reference>
<dbReference type="AlphaFoldDB" id="A0A915L2J3"/>
<keyword evidence="1" id="KW-1185">Reference proteome</keyword>